<protein>
    <submittedName>
        <fullName evidence="1">Uncharacterized protein</fullName>
    </submittedName>
</protein>
<evidence type="ECO:0000313" key="1">
    <source>
        <dbReference type="EMBL" id="KAG8088803.1"/>
    </source>
</evidence>
<evidence type="ECO:0000313" key="2">
    <source>
        <dbReference type="Proteomes" id="UP000729402"/>
    </source>
</evidence>
<proteinExistence type="predicted"/>
<name>A0A8J5WHG8_ZIZPA</name>
<accession>A0A8J5WHG8</accession>
<organism evidence="1 2">
    <name type="scientific">Zizania palustris</name>
    <name type="common">Northern wild rice</name>
    <dbReference type="NCBI Taxonomy" id="103762"/>
    <lineage>
        <taxon>Eukaryota</taxon>
        <taxon>Viridiplantae</taxon>
        <taxon>Streptophyta</taxon>
        <taxon>Embryophyta</taxon>
        <taxon>Tracheophyta</taxon>
        <taxon>Spermatophyta</taxon>
        <taxon>Magnoliopsida</taxon>
        <taxon>Liliopsida</taxon>
        <taxon>Poales</taxon>
        <taxon>Poaceae</taxon>
        <taxon>BOP clade</taxon>
        <taxon>Oryzoideae</taxon>
        <taxon>Oryzeae</taxon>
        <taxon>Zizaniinae</taxon>
        <taxon>Zizania</taxon>
    </lineage>
</organism>
<dbReference type="OrthoDB" id="6585768at2759"/>
<gene>
    <name evidence="1" type="ORF">GUJ93_ZPchr0011g27845</name>
</gene>
<keyword evidence="2" id="KW-1185">Reference proteome</keyword>
<dbReference type="Proteomes" id="UP000729402">
    <property type="component" value="Unassembled WGS sequence"/>
</dbReference>
<dbReference type="AlphaFoldDB" id="A0A8J5WHG8"/>
<reference evidence="1" key="2">
    <citation type="submission" date="2021-02" db="EMBL/GenBank/DDBJ databases">
        <authorList>
            <person name="Kimball J.A."/>
            <person name="Haas M.W."/>
            <person name="Macchietto M."/>
            <person name="Kono T."/>
            <person name="Duquette J."/>
            <person name="Shao M."/>
        </authorList>
    </citation>
    <scope>NUCLEOTIDE SEQUENCE</scope>
    <source>
        <tissue evidence="1">Fresh leaf tissue</tissue>
    </source>
</reference>
<reference evidence="1" key="1">
    <citation type="journal article" date="2021" name="bioRxiv">
        <title>Whole Genome Assembly and Annotation of Northern Wild Rice, Zizania palustris L., Supports a Whole Genome Duplication in the Zizania Genus.</title>
        <authorList>
            <person name="Haas M."/>
            <person name="Kono T."/>
            <person name="Macchietto M."/>
            <person name="Millas R."/>
            <person name="McGilp L."/>
            <person name="Shao M."/>
            <person name="Duquette J."/>
            <person name="Hirsch C.N."/>
            <person name="Kimball J."/>
        </authorList>
    </citation>
    <scope>NUCLEOTIDE SEQUENCE</scope>
    <source>
        <tissue evidence="1">Fresh leaf tissue</tissue>
    </source>
</reference>
<comment type="caution">
    <text evidence="1">The sequence shown here is derived from an EMBL/GenBank/DDBJ whole genome shotgun (WGS) entry which is preliminary data.</text>
</comment>
<dbReference type="EMBL" id="JAAALK010000081">
    <property type="protein sequence ID" value="KAG8088803.1"/>
    <property type="molecule type" value="Genomic_DNA"/>
</dbReference>
<sequence>MRSISSKMSGMPHLEKKLGDIYISSCIQGFKEQFELEKVKYVGDEEKPNGLQMTDLNMMDKTLAVRGARIAFNIWDIAGDNQFLDHVPIVLL</sequence>